<organism evidence="1 2">
    <name type="scientific">Dyadobacter chenhuakuii</name>
    <dbReference type="NCBI Taxonomy" id="2909339"/>
    <lineage>
        <taxon>Bacteria</taxon>
        <taxon>Pseudomonadati</taxon>
        <taxon>Bacteroidota</taxon>
        <taxon>Cytophagia</taxon>
        <taxon>Cytophagales</taxon>
        <taxon>Spirosomataceae</taxon>
        <taxon>Dyadobacter</taxon>
    </lineage>
</organism>
<dbReference type="Proteomes" id="UP001139411">
    <property type="component" value="Unassembled WGS sequence"/>
</dbReference>
<comment type="caution">
    <text evidence="1">The sequence shown here is derived from an EMBL/GenBank/DDBJ whole genome shotgun (WGS) entry which is preliminary data.</text>
</comment>
<dbReference type="AlphaFoldDB" id="A0A9X1QIL3"/>
<reference evidence="1" key="1">
    <citation type="submission" date="2022-01" db="EMBL/GenBank/DDBJ databases">
        <title>Novel species in genus Dyadobacter.</title>
        <authorList>
            <person name="Ma C."/>
        </authorList>
    </citation>
    <scope>NUCLEOTIDE SEQUENCE</scope>
    <source>
        <strain evidence="1">CY357</strain>
    </source>
</reference>
<evidence type="ECO:0000313" key="2">
    <source>
        <dbReference type="Proteomes" id="UP001139411"/>
    </source>
</evidence>
<proteinExistence type="predicted"/>
<dbReference type="EMBL" id="JAKFFV010000026">
    <property type="protein sequence ID" value="MCF2501696.1"/>
    <property type="molecule type" value="Genomic_DNA"/>
</dbReference>
<accession>A0A9X1QIL3</accession>
<dbReference type="RefSeq" id="WP_235179795.1">
    <property type="nucleotide sequence ID" value="NZ_JAKFFV010000026.1"/>
</dbReference>
<gene>
    <name evidence="1" type="ORF">L0661_25485</name>
</gene>
<name>A0A9X1QIL3_9BACT</name>
<sequence>MKTVTFNYSVADLAAMTNNPFLNGRMKMFKFLRKYGVLDGMTPQPELIAKGYFTIISVAIPMGPGRSKICQVVRISEPGKKFIQKLAKLIYN</sequence>
<evidence type="ECO:0000313" key="1">
    <source>
        <dbReference type="EMBL" id="MCF2501696.1"/>
    </source>
</evidence>
<protein>
    <submittedName>
        <fullName evidence="1">Phage antirepressor KilAC domain-containing protein</fullName>
    </submittedName>
</protein>